<accession>A0A657LWU8</accession>
<evidence type="ECO:0000313" key="2">
    <source>
        <dbReference type="Proteomes" id="UP000182661"/>
    </source>
</evidence>
<evidence type="ECO:0000313" key="1">
    <source>
        <dbReference type="EMBL" id="OJF99097.1"/>
    </source>
</evidence>
<dbReference type="AlphaFoldDB" id="A0A657LWU8"/>
<dbReference type="RefSeq" id="WP_071832344.1">
    <property type="nucleotide sequence ID" value="NZ_LSRP01000073.1"/>
</dbReference>
<dbReference type="OrthoDB" id="8280394at2"/>
<dbReference type="Proteomes" id="UP000182661">
    <property type="component" value="Unassembled WGS sequence"/>
</dbReference>
<protein>
    <submittedName>
        <fullName evidence="1">Uncharacterized protein</fullName>
    </submittedName>
</protein>
<gene>
    <name evidence="1" type="ORF">AX760_13940</name>
</gene>
<name>A0A657LWU8_9HYPH</name>
<proteinExistence type="predicted"/>
<dbReference type="EMBL" id="LSRP01000073">
    <property type="protein sequence ID" value="OJF99097.1"/>
    <property type="molecule type" value="Genomic_DNA"/>
</dbReference>
<keyword evidence="2" id="KW-1185">Reference proteome</keyword>
<comment type="caution">
    <text evidence="1">The sequence shown here is derived from an EMBL/GenBank/DDBJ whole genome shotgun (WGS) entry which is preliminary data.</text>
</comment>
<sequence length="82" mass="9175">MQHYFFDLFFGDEQMVDDEGVDHFDEGSALYYGQRIADRIGRDADYTALKVHVRRPDGALLAILAASAGRGIERTALIGRRG</sequence>
<reference evidence="1 2" key="1">
    <citation type="submission" date="2016-02" db="EMBL/GenBank/DDBJ databases">
        <title>Genome sequencing of a beta-galactosidase producing bacteria Rhizobium sp. 59.</title>
        <authorList>
            <person name="Wang D."/>
            <person name="Kot W."/>
            <person name="Qin Y."/>
            <person name="Hansen L."/>
            <person name="Naqvi K."/>
            <person name="Rensing C."/>
        </authorList>
    </citation>
    <scope>NUCLEOTIDE SEQUENCE [LARGE SCALE GENOMIC DNA]</scope>
    <source>
        <strain evidence="1 2">59</strain>
    </source>
</reference>
<organism evidence="1 2">
    <name type="scientific">Pararhizobium antarcticum</name>
    <dbReference type="NCBI Taxonomy" id="1798805"/>
    <lineage>
        <taxon>Bacteria</taxon>
        <taxon>Pseudomonadati</taxon>
        <taxon>Pseudomonadota</taxon>
        <taxon>Alphaproteobacteria</taxon>
        <taxon>Hyphomicrobiales</taxon>
        <taxon>Rhizobiaceae</taxon>
        <taxon>Rhizobium/Agrobacterium group</taxon>
        <taxon>Pararhizobium</taxon>
    </lineage>
</organism>